<dbReference type="Gene3D" id="2.30.30.100">
    <property type="match status" value="1"/>
</dbReference>
<comment type="function">
    <text evidence="7">Plays role in pre-mRNA splicing as component of the U4/U6-U5 tri-snRNP complex that is involved in spliceosome assembly, and as component of the precatalytic spliceosome (spliceosome B complex). The heptameric LSM2-8 complex binds specifically to the 3'-terminal U-tract of U6 snRNA.</text>
</comment>
<evidence type="ECO:0000256" key="5">
    <source>
        <dbReference type="ARBA" id="ARBA00023242"/>
    </source>
</evidence>
<keyword evidence="4 7" id="KW-0508">mRNA splicing</keyword>
<evidence type="ECO:0000256" key="4">
    <source>
        <dbReference type="ARBA" id="ARBA00023187"/>
    </source>
</evidence>
<evidence type="ECO:0000313" key="9">
    <source>
        <dbReference type="EMBL" id="KAI9195134.1"/>
    </source>
</evidence>
<dbReference type="AlphaFoldDB" id="A0AAD5JN20"/>
<keyword evidence="5 7" id="KW-0539">Nucleus</keyword>
<organism evidence="9 10">
    <name type="scientific">Acer negundo</name>
    <name type="common">Box elder</name>
    <dbReference type="NCBI Taxonomy" id="4023"/>
    <lineage>
        <taxon>Eukaryota</taxon>
        <taxon>Viridiplantae</taxon>
        <taxon>Streptophyta</taxon>
        <taxon>Embryophyta</taxon>
        <taxon>Tracheophyta</taxon>
        <taxon>Spermatophyta</taxon>
        <taxon>Magnoliopsida</taxon>
        <taxon>eudicotyledons</taxon>
        <taxon>Gunneridae</taxon>
        <taxon>Pentapetalae</taxon>
        <taxon>rosids</taxon>
        <taxon>malvids</taxon>
        <taxon>Sapindales</taxon>
        <taxon>Sapindaceae</taxon>
        <taxon>Hippocastanoideae</taxon>
        <taxon>Acereae</taxon>
        <taxon>Acer</taxon>
    </lineage>
</organism>
<comment type="similarity">
    <text evidence="7">Belongs to the snRNP Sm proteins family.</text>
</comment>
<dbReference type="GO" id="GO:0000398">
    <property type="term" value="P:mRNA splicing, via spliceosome"/>
    <property type="evidence" value="ECO:0007669"/>
    <property type="project" value="UniProtKB-UniRule"/>
</dbReference>
<evidence type="ECO:0000256" key="3">
    <source>
        <dbReference type="ARBA" id="ARBA00022884"/>
    </source>
</evidence>
<dbReference type="InterPro" id="IPR001163">
    <property type="entry name" value="Sm_dom_euk/arc"/>
</dbReference>
<dbReference type="GO" id="GO:0046540">
    <property type="term" value="C:U4/U6 x U5 tri-snRNP complex"/>
    <property type="evidence" value="ECO:0007669"/>
    <property type="project" value="UniProtKB-UniRule"/>
</dbReference>
<evidence type="ECO:0000256" key="1">
    <source>
        <dbReference type="ARBA" id="ARBA00004123"/>
    </source>
</evidence>
<reference evidence="9" key="1">
    <citation type="journal article" date="2022" name="Plant J.">
        <title>Strategies of tolerance reflected in two North American maple genomes.</title>
        <authorList>
            <person name="McEvoy S.L."/>
            <person name="Sezen U.U."/>
            <person name="Trouern-Trend A."/>
            <person name="McMahon S.M."/>
            <person name="Schaberg P.G."/>
            <person name="Yang J."/>
            <person name="Wegrzyn J.L."/>
            <person name="Swenson N.G."/>
        </authorList>
    </citation>
    <scope>NUCLEOTIDE SEQUENCE</scope>
    <source>
        <strain evidence="9">91603</strain>
    </source>
</reference>
<gene>
    <name evidence="7" type="primary">LSM8</name>
    <name evidence="9" type="ORF">LWI28_012084</name>
</gene>
<evidence type="ECO:0000256" key="6">
    <source>
        <dbReference type="ARBA" id="ARBA00023274"/>
    </source>
</evidence>
<protein>
    <recommendedName>
        <fullName evidence="7">U6 snRNA-associated Sm-like protein LSm8</fullName>
    </recommendedName>
</protein>
<comment type="caution">
    <text evidence="9">The sequence shown here is derived from an EMBL/GenBank/DDBJ whole genome shotgun (WGS) entry which is preliminary data.</text>
</comment>
<dbReference type="GO" id="GO:0003729">
    <property type="term" value="F:mRNA binding"/>
    <property type="evidence" value="ECO:0007669"/>
    <property type="project" value="TreeGrafter"/>
</dbReference>
<keyword evidence="10" id="KW-1185">Reference proteome</keyword>
<name>A0AAD5JN20_ACENE</name>
<feature type="domain" description="Sm" evidence="8">
    <location>
        <begin position="112"/>
        <end position="154"/>
    </location>
</feature>
<dbReference type="PANTHER" id="PTHR15588:SF9">
    <property type="entry name" value="U6 SNRNA-ASSOCIATED SM-LIKE PROTEIN LSM8"/>
    <property type="match status" value="1"/>
</dbReference>
<dbReference type="InterPro" id="IPR010920">
    <property type="entry name" value="LSM_dom_sf"/>
</dbReference>
<dbReference type="GO" id="GO:0005688">
    <property type="term" value="C:U6 snRNP"/>
    <property type="evidence" value="ECO:0007669"/>
    <property type="project" value="UniProtKB-UniRule"/>
</dbReference>
<evidence type="ECO:0000313" key="10">
    <source>
        <dbReference type="Proteomes" id="UP001064489"/>
    </source>
</evidence>
<dbReference type="InterPro" id="IPR034103">
    <property type="entry name" value="Lsm8"/>
</dbReference>
<dbReference type="Proteomes" id="UP001064489">
    <property type="component" value="Chromosome 1"/>
</dbReference>
<keyword evidence="2 7" id="KW-0747">Spliceosome</keyword>
<keyword evidence="6 7" id="KW-0687">Ribonucleoprotein</keyword>
<dbReference type="GO" id="GO:0071011">
    <property type="term" value="C:precatalytic spliceosome"/>
    <property type="evidence" value="ECO:0007669"/>
    <property type="project" value="TreeGrafter"/>
</dbReference>
<proteinExistence type="inferred from homology"/>
<evidence type="ECO:0000259" key="8">
    <source>
        <dbReference type="Pfam" id="PF01423"/>
    </source>
</evidence>
<evidence type="ECO:0000256" key="2">
    <source>
        <dbReference type="ARBA" id="ARBA00022728"/>
    </source>
</evidence>
<dbReference type="Pfam" id="PF01423">
    <property type="entry name" value="LSM"/>
    <property type="match status" value="1"/>
</dbReference>
<comment type="subcellular location">
    <subcellularLocation>
        <location evidence="1 7">Nucleus</location>
    </subcellularLocation>
</comment>
<dbReference type="InterPro" id="IPR044642">
    <property type="entry name" value="PTHR15588"/>
</dbReference>
<evidence type="ECO:0000256" key="7">
    <source>
        <dbReference type="RuleBase" id="RU365048"/>
    </source>
</evidence>
<keyword evidence="7" id="KW-0507">mRNA processing</keyword>
<dbReference type="EMBL" id="JAJSOW010000003">
    <property type="protein sequence ID" value="KAI9195134.1"/>
    <property type="molecule type" value="Genomic_DNA"/>
</dbReference>
<dbReference type="CDD" id="cd01727">
    <property type="entry name" value="LSm8"/>
    <property type="match status" value="1"/>
</dbReference>
<dbReference type="PANTHER" id="PTHR15588">
    <property type="entry name" value="LSM1"/>
    <property type="match status" value="1"/>
</dbReference>
<comment type="subunit">
    <text evidence="7">LSm subunits form a heteromer with a doughnut shape.</text>
</comment>
<reference evidence="9" key="2">
    <citation type="submission" date="2023-02" db="EMBL/GenBank/DDBJ databases">
        <authorList>
            <person name="Swenson N.G."/>
            <person name="Wegrzyn J.L."/>
            <person name="Mcevoy S.L."/>
        </authorList>
    </citation>
    <scope>NUCLEOTIDE SEQUENCE</scope>
    <source>
        <strain evidence="9">91603</strain>
        <tissue evidence="9">Leaf</tissue>
    </source>
</reference>
<sequence>METLSTPLVSLPIQANPEAPTVKSNNRDRLVLSLIDRCISLKQLKQVHAHMLRTVLFFDAYSDSKLFTASTLFPFSSLEYARKVFDEIPEPNLYTWNILIRTYSWSPESGESGILKGFDQATNIILDESHERVYSTKEGVQQLVLGLYIIRGDNL</sequence>
<keyword evidence="3 7" id="KW-0694">RNA-binding</keyword>
<dbReference type="SUPFAM" id="SSF50182">
    <property type="entry name" value="Sm-like ribonucleoproteins"/>
    <property type="match status" value="1"/>
</dbReference>
<accession>A0AAD5JN20</accession>